<keyword evidence="1" id="KW-0732">Signal</keyword>
<feature type="signal peptide" evidence="1">
    <location>
        <begin position="1"/>
        <end position="24"/>
    </location>
</feature>
<evidence type="ECO:0000313" key="2">
    <source>
        <dbReference type="EMBL" id="MBC5737958.1"/>
    </source>
</evidence>
<dbReference type="Proteomes" id="UP000607645">
    <property type="component" value="Unassembled WGS sequence"/>
</dbReference>
<protein>
    <recommendedName>
        <fullName evidence="4">Lipoprotein</fullName>
    </recommendedName>
</protein>
<dbReference type="SUPFAM" id="SSF69318">
    <property type="entry name" value="Integrin alpha N-terminal domain"/>
    <property type="match status" value="1"/>
</dbReference>
<reference evidence="2" key="1">
    <citation type="submission" date="2020-08" db="EMBL/GenBank/DDBJ databases">
        <title>Genome public.</title>
        <authorList>
            <person name="Liu C."/>
            <person name="Sun Q."/>
        </authorList>
    </citation>
    <scope>NUCLEOTIDE SEQUENCE</scope>
    <source>
        <strain evidence="2">NSJ-52</strain>
    </source>
</reference>
<dbReference type="EMBL" id="JACOPQ010000011">
    <property type="protein sequence ID" value="MBC5737958.1"/>
    <property type="molecule type" value="Genomic_DNA"/>
</dbReference>
<evidence type="ECO:0000313" key="3">
    <source>
        <dbReference type="Proteomes" id="UP000607645"/>
    </source>
</evidence>
<sequence length="458" mass="50722">MKKKCALLLLAAVLLGLLSGCFRSVDELYSLPKLPEEYQNLQAKIEEITGAGAEYSAPQRGENNQPVQLKDLDGDGVMEAIAFFRVSTASADEKPLKIYIFRLTDSGYEVGAAIEGDGSAIQSITYEDVNGGPAKELVVSWLSGGNATTLSVYSVERFEVTELMRSSYNSFKLQDLDMDNRKELVLVRMDPIEGRNRVEFWDSDGDSLLLRSSAMLSQGVTELVTDSLKVPFVQEGYLRGDTPVPALFVTSYQGEEILTDIFAWRDEALVNITMEENEPGSEIAGGVSYITRRDKDDAKITDINGDNVLEIPMPVDMASSDSVVTAEVLYEWVQFDLSGKGVKVFTTYHNFKDNWYFILPESWEGRVDVTQYASSGEEATVFSLTGAAGEEGESVLTIYKLTGPNRHMRARMGGRFTLDQDENTIYSAELTGTRDYGLDQADVLERFCQSKTDWSSGT</sequence>
<dbReference type="PROSITE" id="PS51257">
    <property type="entry name" value="PROKAR_LIPOPROTEIN"/>
    <property type="match status" value="1"/>
</dbReference>
<feature type="chain" id="PRO_5039387530" description="Lipoprotein" evidence="1">
    <location>
        <begin position="25"/>
        <end position="458"/>
    </location>
</feature>
<comment type="caution">
    <text evidence="2">The sequence shown here is derived from an EMBL/GenBank/DDBJ whole genome shotgun (WGS) entry which is preliminary data.</text>
</comment>
<dbReference type="RefSeq" id="WP_155146070.1">
    <property type="nucleotide sequence ID" value="NZ_JACOPQ010000011.1"/>
</dbReference>
<evidence type="ECO:0008006" key="4">
    <source>
        <dbReference type="Google" id="ProtNLM"/>
    </source>
</evidence>
<name>A0A8J6MH17_9FIRM</name>
<evidence type="ECO:0000256" key="1">
    <source>
        <dbReference type="SAM" id="SignalP"/>
    </source>
</evidence>
<proteinExistence type="predicted"/>
<keyword evidence="3" id="KW-1185">Reference proteome</keyword>
<gene>
    <name evidence="2" type="ORF">H8S62_13175</name>
</gene>
<accession>A0A8J6MH17</accession>
<organism evidence="2 3">
    <name type="scientific">Lawsonibacter faecis</name>
    <dbReference type="NCBI Taxonomy" id="2763052"/>
    <lineage>
        <taxon>Bacteria</taxon>
        <taxon>Bacillati</taxon>
        <taxon>Bacillota</taxon>
        <taxon>Clostridia</taxon>
        <taxon>Eubacteriales</taxon>
        <taxon>Oscillospiraceae</taxon>
        <taxon>Lawsonibacter</taxon>
    </lineage>
</organism>
<dbReference type="InterPro" id="IPR028994">
    <property type="entry name" value="Integrin_alpha_N"/>
</dbReference>
<dbReference type="AlphaFoldDB" id="A0A8J6MH17"/>